<name>A0A8S9IS94_BRACR</name>
<sequence>MWKFEENVDPSDHHDSLLWYQFIRVPSKICFKTFCVFCLDEKLRPRYAWSSGDSNSSSCKLSGGQRFGERDVYDGVTWQEKLRREESESRGIWDLSVKSFTYASDGHSVQPCAEMATFDEILPPPSLAPPILTIYKAFTESVLILLRSFRENSNVLSHGYYIIPADYEQPIRLHNSILGFFKVYQFIRVPSKICFKTFCVCCFDEQLRPRYAWSSGDSNSSSCKLNGGQRFGEGDVYDGVTWQEKLRRVLFNSLLRVGAMSVIHILIPTHIFVAYCKNP</sequence>
<protein>
    <submittedName>
        <fullName evidence="1">Uncharacterized protein</fullName>
    </submittedName>
</protein>
<accession>A0A8S9IS94</accession>
<dbReference type="EMBL" id="QGKY02001015">
    <property type="protein sequence ID" value="KAF2572302.1"/>
    <property type="molecule type" value="Genomic_DNA"/>
</dbReference>
<comment type="caution">
    <text evidence="1">The sequence shown here is derived from an EMBL/GenBank/DDBJ whole genome shotgun (WGS) entry which is preliminary data.</text>
</comment>
<gene>
    <name evidence="1" type="ORF">F2Q70_00005614</name>
</gene>
<evidence type="ECO:0000313" key="1">
    <source>
        <dbReference type="EMBL" id="KAF2572302.1"/>
    </source>
</evidence>
<reference evidence="1" key="1">
    <citation type="submission" date="2019-12" db="EMBL/GenBank/DDBJ databases">
        <title>Genome sequencing and annotation of Brassica cretica.</title>
        <authorList>
            <person name="Studholme D.J."/>
            <person name="Sarris P.F."/>
        </authorList>
    </citation>
    <scope>NUCLEOTIDE SEQUENCE</scope>
    <source>
        <strain evidence="1">PFS-102/07</strain>
        <tissue evidence="1">Leaf</tissue>
    </source>
</reference>
<proteinExistence type="predicted"/>
<dbReference type="AlphaFoldDB" id="A0A8S9IS94"/>
<organism evidence="1">
    <name type="scientific">Brassica cretica</name>
    <name type="common">Mustard</name>
    <dbReference type="NCBI Taxonomy" id="69181"/>
    <lineage>
        <taxon>Eukaryota</taxon>
        <taxon>Viridiplantae</taxon>
        <taxon>Streptophyta</taxon>
        <taxon>Embryophyta</taxon>
        <taxon>Tracheophyta</taxon>
        <taxon>Spermatophyta</taxon>
        <taxon>Magnoliopsida</taxon>
        <taxon>eudicotyledons</taxon>
        <taxon>Gunneridae</taxon>
        <taxon>Pentapetalae</taxon>
        <taxon>rosids</taxon>
        <taxon>malvids</taxon>
        <taxon>Brassicales</taxon>
        <taxon>Brassicaceae</taxon>
        <taxon>Brassiceae</taxon>
        <taxon>Brassica</taxon>
    </lineage>
</organism>